<organism evidence="2 3">
    <name type="scientific">Gossypium australe</name>
    <dbReference type="NCBI Taxonomy" id="47621"/>
    <lineage>
        <taxon>Eukaryota</taxon>
        <taxon>Viridiplantae</taxon>
        <taxon>Streptophyta</taxon>
        <taxon>Embryophyta</taxon>
        <taxon>Tracheophyta</taxon>
        <taxon>Spermatophyta</taxon>
        <taxon>Magnoliopsida</taxon>
        <taxon>eudicotyledons</taxon>
        <taxon>Gunneridae</taxon>
        <taxon>Pentapetalae</taxon>
        <taxon>rosids</taxon>
        <taxon>malvids</taxon>
        <taxon>Malvales</taxon>
        <taxon>Malvaceae</taxon>
        <taxon>Malvoideae</taxon>
        <taxon>Gossypium</taxon>
    </lineage>
</organism>
<dbReference type="Proteomes" id="UP000325315">
    <property type="component" value="Unassembled WGS sequence"/>
</dbReference>
<dbReference type="EMBL" id="SMMG02000007">
    <property type="protein sequence ID" value="KAA3466446.1"/>
    <property type="molecule type" value="Genomic_DNA"/>
</dbReference>
<accession>A0A5B6VBU0</accession>
<dbReference type="PANTHER" id="PTHR33067:SF32">
    <property type="entry name" value="ASPARTIC PEPTIDASE DDI1-TYPE DOMAIN-CONTAINING PROTEIN"/>
    <property type="match status" value="1"/>
</dbReference>
<protein>
    <submittedName>
        <fullName evidence="2">Retrovirus-related Pol polyprotein from transposon opus</fullName>
    </submittedName>
</protein>
<comment type="caution">
    <text evidence="2">The sequence shown here is derived from an EMBL/GenBank/DDBJ whole genome shotgun (WGS) entry which is preliminary data.</text>
</comment>
<dbReference type="AlphaFoldDB" id="A0A5B6VBU0"/>
<dbReference type="InterPro" id="IPR041577">
    <property type="entry name" value="RT_RNaseH_2"/>
</dbReference>
<dbReference type="Gene3D" id="2.40.70.10">
    <property type="entry name" value="Acid Proteases"/>
    <property type="match status" value="1"/>
</dbReference>
<dbReference type="InterPro" id="IPR021109">
    <property type="entry name" value="Peptidase_aspartic_dom_sf"/>
</dbReference>
<dbReference type="OrthoDB" id="1432876at2759"/>
<proteinExistence type="predicted"/>
<name>A0A5B6VBU0_9ROSI</name>
<evidence type="ECO:0000313" key="3">
    <source>
        <dbReference type="Proteomes" id="UP000325315"/>
    </source>
</evidence>
<dbReference type="SUPFAM" id="SSF56672">
    <property type="entry name" value="DNA/RNA polymerases"/>
    <property type="match status" value="1"/>
</dbReference>
<reference evidence="3" key="1">
    <citation type="journal article" date="2019" name="Plant Biotechnol. J.">
        <title>Genome sequencing of the Australian wild diploid species Gossypium australe highlights disease resistance and delayed gland morphogenesis.</title>
        <authorList>
            <person name="Cai Y."/>
            <person name="Cai X."/>
            <person name="Wang Q."/>
            <person name="Wang P."/>
            <person name="Zhang Y."/>
            <person name="Cai C."/>
            <person name="Xu Y."/>
            <person name="Wang K."/>
            <person name="Zhou Z."/>
            <person name="Wang C."/>
            <person name="Geng S."/>
            <person name="Li B."/>
            <person name="Dong Q."/>
            <person name="Hou Y."/>
            <person name="Wang H."/>
            <person name="Ai P."/>
            <person name="Liu Z."/>
            <person name="Yi F."/>
            <person name="Sun M."/>
            <person name="An G."/>
            <person name="Cheng J."/>
            <person name="Zhang Y."/>
            <person name="Shi Q."/>
            <person name="Xie Y."/>
            <person name="Shi X."/>
            <person name="Chang Y."/>
            <person name="Huang F."/>
            <person name="Chen Y."/>
            <person name="Hong S."/>
            <person name="Mi L."/>
            <person name="Sun Q."/>
            <person name="Zhang L."/>
            <person name="Zhou B."/>
            <person name="Peng R."/>
            <person name="Zhang X."/>
            <person name="Liu F."/>
        </authorList>
    </citation>
    <scope>NUCLEOTIDE SEQUENCE [LARGE SCALE GENOMIC DNA]</scope>
    <source>
        <strain evidence="3">cv. PA1801</strain>
    </source>
</reference>
<evidence type="ECO:0000259" key="1">
    <source>
        <dbReference type="Pfam" id="PF17919"/>
    </source>
</evidence>
<dbReference type="Gene3D" id="1.10.340.70">
    <property type="match status" value="1"/>
</dbReference>
<gene>
    <name evidence="2" type="ORF">EPI10_001539</name>
</gene>
<dbReference type="Pfam" id="PF17919">
    <property type="entry name" value="RT_RNaseH_2"/>
    <property type="match status" value="1"/>
</dbReference>
<keyword evidence="3" id="KW-1185">Reference proteome</keyword>
<dbReference type="PANTHER" id="PTHR33067">
    <property type="entry name" value="RNA-DIRECTED DNA POLYMERASE-RELATED"/>
    <property type="match status" value="1"/>
</dbReference>
<dbReference type="InterPro" id="IPR043502">
    <property type="entry name" value="DNA/RNA_pol_sf"/>
</dbReference>
<sequence length="346" mass="39987">MLKNKLHPKLKDPGSFTIPFSIGNQYFGKALCDLGAIINLMPKSVFKELGIGEARPTIVTLYNHIEIAQRIKKTQHSLVRMVHSPSEEFPLVYLMCDANDYVVGAVLEQTKDKIFHAIYYASRTLTNAQLNYTTTEKELLAMIDLEIRDRKGTRNQVVDHLSRLEAGNEDDNINLIKDDFPDVQSLIAKALSWYPDIVNFLVSGLLPHDLNSQGNRKFLNDARLYYWDEPYLYRQCAYQIIRRCIPDEEMNNVLQHCHSALYRGHFGGVRTVVKEKTKHWHDKRIMPWQFEPGLQILLFNLRLKMFLGKMKSRYSGPFEVAKVFFHGAVDVKDMQTGSYLKAMDNI</sequence>
<evidence type="ECO:0000313" key="2">
    <source>
        <dbReference type="EMBL" id="KAA3466446.1"/>
    </source>
</evidence>
<feature type="domain" description="Reverse transcriptase/retrotransposon-derived protein RNase H-like" evidence="1">
    <location>
        <begin position="92"/>
        <end position="143"/>
    </location>
</feature>